<sequence length="103" mass="11309">MSRAMDTLTQQLIETLTELLRSHPAAALQSLQVGAPALIDSLEQIKLRAVDRREINALLQLHFPQADEAKDALLQLPVEVSFKGPHRAFTRVAASVQLASATR</sequence>
<dbReference type="RefSeq" id="WP_246336042.1">
    <property type="nucleotide sequence ID" value="NZ_JACHXI010000015.1"/>
</dbReference>
<name>A0A839T5W5_AZOMA</name>
<accession>A0A839T5W5</accession>
<evidence type="ECO:0000313" key="2">
    <source>
        <dbReference type="Proteomes" id="UP000549250"/>
    </source>
</evidence>
<keyword evidence="2" id="KW-1185">Reference proteome</keyword>
<proteinExistence type="predicted"/>
<dbReference type="Proteomes" id="UP000549250">
    <property type="component" value="Unassembled WGS sequence"/>
</dbReference>
<dbReference type="EMBL" id="JACHXI010000015">
    <property type="protein sequence ID" value="MBB3104439.1"/>
    <property type="molecule type" value="Genomic_DNA"/>
</dbReference>
<comment type="caution">
    <text evidence="1">The sequence shown here is derived from an EMBL/GenBank/DDBJ whole genome shotgun (WGS) entry which is preliminary data.</text>
</comment>
<reference evidence="1 2" key="1">
    <citation type="submission" date="2020-08" db="EMBL/GenBank/DDBJ databases">
        <title>Genomic Encyclopedia of Type Strains, Phase III (KMG-III): the genomes of soil and plant-associated and newly described type strains.</title>
        <authorList>
            <person name="Whitman W."/>
        </authorList>
    </citation>
    <scope>NUCLEOTIDE SEQUENCE [LARGE SCALE GENOMIC DNA]</scope>
    <source>
        <strain evidence="1 2">CECT 4462</strain>
    </source>
</reference>
<protein>
    <submittedName>
        <fullName evidence="1">Uncharacterized protein</fullName>
    </submittedName>
</protein>
<organism evidence="1 2">
    <name type="scientific">Azomonas macrocytogenes</name>
    <name type="common">Azotobacter macrocytogenes</name>
    <dbReference type="NCBI Taxonomy" id="69962"/>
    <lineage>
        <taxon>Bacteria</taxon>
        <taxon>Pseudomonadati</taxon>
        <taxon>Pseudomonadota</taxon>
        <taxon>Gammaproteobacteria</taxon>
        <taxon>Pseudomonadales</taxon>
        <taxon>Pseudomonadaceae</taxon>
        <taxon>Azomonas</taxon>
    </lineage>
</organism>
<dbReference type="AlphaFoldDB" id="A0A839T5W5"/>
<gene>
    <name evidence="1" type="ORF">FHR87_002855</name>
</gene>
<evidence type="ECO:0000313" key="1">
    <source>
        <dbReference type="EMBL" id="MBB3104439.1"/>
    </source>
</evidence>